<accession>I2Q079</accession>
<name>I2Q079_9BACT</name>
<evidence type="ECO:0000313" key="1">
    <source>
        <dbReference type="EMBL" id="EIG53185.1"/>
    </source>
</evidence>
<dbReference type="AlphaFoldDB" id="I2Q079"/>
<reference evidence="1" key="1">
    <citation type="submission" date="2011-11" db="EMBL/GenBank/DDBJ databases">
        <title>Improved High-Quality Draft sequence of Desulfovibrio sp. U5L.</title>
        <authorList>
            <consortium name="US DOE Joint Genome Institute"/>
            <person name="Lucas S."/>
            <person name="Han J."/>
            <person name="Lapidus A."/>
            <person name="Cheng J.-F."/>
            <person name="Goodwin L."/>
            <person name="Pitluck S."/>
            <person name="Peters L."/>
            <person name="Ovchinnikova G."/>
            <person name="Held B."/>
            <person name="Detter J.C."/>
            <person name="Han C."/>
            <person name="Tapia R."/>
            <person name="Land M."/>
            <person name="Hauser L."/>
            <person name="Kyrpides N."/>
            <person name="Ivanova N."/>
            <person name="Pagani I."/>
            <person name="Gabster J."/>
            <person name="Walker C."/>
            <person name="Stolyar S."/>
            <person name="Stahl D."/>
            <person name="Arkin A."/>
            <person name="Dehal P."/>
            <person name="Hazen T."/>
            <person name="Woyke T."/>
        </authorList>
    </citation>
    <scope>NUCLEOTIDE SEQUENCE [LARGE SCALE GENOMIC DNA]</scope>
    <source>
        <strain evidence="1">U5L</strain>
    </source>
</reference>
<dbReference type="HOGENOM" id="CLU_2860481_0_0_7"/>
<dbReference type="STRING" id="596152.DesU5LDRAFT_1500"/>
<dbReference type="EMBL" id="JH600068">
    <property type="protein sequence ID" value="EIG53185.1"/>
    <property type="molecule type" value="Genomic_DNA"/>
</dbReference>
<proteinExistence type="predicted"/>
<protein>
    <submittedName>
        <fullName evidence="1">Uncharacterized protein</fullName>
    </submittedName>
</protein>
<gene>
    <name evidence="1" type="ORF">DesU5LDRAFT_1500</name>
</gene>
<dbReference type="OrthoDB" id="9980229at2"/>
<sequence length="64" mass="7206">MLTNPRPGQRCRIHYARAYAHTMPHHGAVGRIVLVSQVRRGRNHLVELDGGQRVTVPAGNLREE</sequence>
<organism evidence="1">
    <name type="scientific">Desulfovibrio sp. U5L</name>
    <dbReference type="NCBI Taxonomy" id="596152"/>
    <lineage>
        <taxon>Bacteria</taxon>
        <taxon>Pseudomonadati</taxon>
        <taxon>Thermodesulfobacteriota</taxon>
        <taxon>Desulfovibrionia</taxon>
        <taxon>Desulfovibrionales</taxon>
        <taxon>Desulfovibrionaceae</taxon>
        <taxon>Desulfovibrio</taxon>
    </lineage>
</organism>